<dbReference type="Proteomes" id="UP000636505">
    <property type="component" value="Unassembled WGS sequence"/>
</dbReference>
<dbReference type="InterPro" id="IPR050706">
    <property type="entry name" value="Cyclic-di-GMP_PDE-like"/>
</dbReference>
<dbReference type="Pfam" id="PF00563">
    <property type="entry name" value="EAL"/>
    <property type="match status" value="1"/>
</dbReference>
<comment type="caution">
    <text evidence="4">The sequence shown here is derived from an EMBL/GenBank/DDBJ whole genome shotgun (WGS) entry which is preliminary data.</text>
</comment>
<name>A0A8J7AZP0_9CYAN</name>
<dbReference type="PROSITE" id="PS50883">
    <property type="entry name" value="EAL"/>
    <property type="match status" value="1"/>
</dbReference>
<feature type="domain" description="EAL" evidence="2">
    <location>
        <begin position="312"/>
        <end position="567"/>
    </location>
</feature>
<dbReference type="FunFam" id="3.20.20.450:FF:000001">
    <property type="entry name" value="Cyclic di-GMP phosphodiesterase yahA"/>
    <property type="match status" value="1"/>
</dbReference>
<dbReference type="RefSeq" id="WP_193910274.1">
    <property type="nucleotide sequence ID" value="NZ_JADEXG010000054.1"/>
</dbReference>
<keyword evidence="5" id="KW-1185">Reference proteome</keyword>
<dbReference type="Pfam" id="PF00990">
    <property type="entry name" value="GGDEF"/>
    <property type="match status" value="1"/>
</dbReference>
<organism evidence="4 5">
    <name type="scientific">Vasconcelosia minhoensis LEGE 07310</name>
    <dbReference type="NCBI Taxonomy" id="915328"/>
    <lineage>
        <taxon>Bacteria</taxon>
        <taxon>Bacillati</taxon>
        <taxon>Cyanobacteriota</taxon>
        <taxon>Cyanophyceae</taxon>
        <taxon>Nodosilineales</taxon>
        <taxon>Cymatolegaceae</taxon>
        <taxon>Vasconcelosia</taxon>
        <taxon>Vasconcelosia minhoensis</taxon>
    </lineage>
</organism>
<reference evidence="4" key="1">
    <citation type="submission" date="2020-10" db="EMBL/GenBank/DDBJ databases">
        <authorList>
            <person name="Castelo-Branco R."/>
            <person name="Eusebio N."/>
            <person name="Adriana R."/>
            <person name="Vieira A."/>
            <person name="Brugerolle De Fraissinette N."/>
            <person name="Rezende De Castro R."/>
            <person name="Schneider M.P."/>
            <person name="Vasconcelos V."/>
            <person name="Leao P.N."/>
        </authorList>
    </citation>
    <scope>NUCLEOTIDE SEQUENCE</scope>
    <source>
        <strain evidence="4">LEGE 07310</strain>
    </source>
</reference>
<dbReference type="InterPro" id="IPR000160">
    <property type="entry name" value="GGDEF_dom"/>
</dbReference>
<evidence type="ECO:0000313" key="4">
    <source>
        <dbReference type="EMBL" id="MBE9079377.1"/>
    </source>
</evidence>
<feature type="domain" description="GGDEF" evidence="3">
    <location>
        <begin position="170"/>
        <end position="303"/>
    </location>
</feature>
<keyword evidence="1" id="KW-1133">Transmembrane helix</keyword>
<dbReference type="InterPro" id="IPR029787">
    <property type="entry name" value="Nucleotide_cyclase"/>
</dbReference>
<evidence type="ECO:0000256" key="1">
    <source>
        <dbReference type="SAM" id="Phobius"/>
    </source>
</evidence>
<feature type="transmembrane region" description="Helical" evidence="1">
    <location>
        <begin position="66"/>
        <end position="88"/>
    </location>
</feature>
<dbReference type="PANTHER" id="PTHR33121:SF71">
    <property type="entry name" value="OXYGEN SENSOR PROTEIN DOSP"/>
    <property type="match status" value="1"/>
</dbReference>
<dbReference type="Gene3D" id="3.30.70.270">
    <property type="match status" value="1"/>
</dbReference>
<sequence>MTSPVSTLSPELRFYGWLSRLPYLKSYKAKIMVIAFVGTHIPLLALIIFCLSYLVTIPGALKLQLIGVALLATLFGTAAVLLALHRLLAPVVATSRALQVYEEEQILPDLPTHFEDEAGSLMASVVSSVQRLDELMYYVANHDNVTGLPNQIAIADRLQAMLNQTLLRQEQVLVLYIMLENFKTLKNLMGKAVSNQILQIVAGRLKAQTRNRGLVAQLSSDEFVLILTCPAGTVVALEQIQHCIQQLALPCQLKTGPVRLSTRIGVARYPVDSSLGEDLISQAATALQQTTEERYSSYRFYDSEVNAQLQTRLRLETDLGMALERQELLLYYQPRIQLETGQLVGAEALLRWQHPTLGMVLPAEFIPIAEETGLILPIGEWVLRTACNQLKQWQSQPLPEGFKLSVNLSARQFQQPDLVEVVQQILAETAVKAAALELEVTESLIMADVKVTTEMLSQLHQQGVALALDDFGTGYSSLGYLRQFPFDTLKIDRSFVQDVTESSEAAAVVKAIVTLAKSLGLGIVAEGIETRSQLTYLQSLQCDEGQGYHFARPEPAAAIALRFPQPTSVG</sequence>
<dbReference type="EMBL" id="JADEXG010000054">
    <property type="protein sequence ID" value="MBE9079377.1"/>
    <property type="molecule type" value="Genomic_DNA"/>
</dbReference>
<dbReference type="PROSITE" id="PS50887">
    <property type="entry name" value="GGDEF"/>
    <property type="match status" value="1"/>
</dbReference>
<gene>
    <name evidence="4" type="ORF">IQ241_19095</name>
</gene>
<dbReference type="SMART" id="SM00052">
    <property type="entry name" value="EAL"/>
    <property type="match status" value="1"/>
</dbReference>
<dbReference type="SMART" id="SM00267">
    <property type="entry name" value="GGDEF"/>
    <property type="match status" value="1"/>
</dbReference>
<dbReference type="SUPFAM" id="SSF141868">
    <property type="entry name" value="EAL domain-like"/>
    <property type="match status" value="1"/>
</dbReference>
<evidence type="ECO:0000259" key="3">
    <source>
        <dbReference type="PROSITE" id="PS50887"/>
    </source>
</evidence>
<proteinExistence type="predicted"/>
<dbReference type="CDD" id="cd01948">
    <property type="entry name" value="EAL"/>
    <property type="match status" value="1"/>
</dbReference>
<keyword evidence="1" id="KW-0812">Transmembrane</keyword>
<evidence type="ECO:0000313" key="5">
    <source>
        <dbReference type="Proteomes" id="UP000636505"/>
    </source>
</evidence>
<feature type="transmembrane region" description="Helical" evidence="1">
    <location>
        <begin position="31"/>
        <end position="54"/>
    </location>
</feature>
<dbReference type="AlphaFoldDB" id="A0A8J7AZP0"/>
<protein>
    <submittedName>
        <fullName evidence="4">EAL domain-containing protein</fullName>
    </submittedName>
</protein>
<dbReference type="GO" id="GO:0071111">
    <property type="term" value="F:cyclic-guanylate-specific phosphodiesterase activity"/>
    <property type="evidence" value="ECO:0007669"/>
    <property type="project" value="InterPro"/>
</dbReference>
<dbReference type="NCBIfam" id="TIGR00254">
    <property type="entry name" value="GGDEF"/>
    <property type="match status" value="1"/>
</dbReference>
<dbReference type="SUPFAM" id="SSF55073">
    <property type="entry name" value="Nucleotide cyclase"/>
    <property type="match status" value="1"/>
</dbReference>
<dbReference type="InterPro" id="IPR001633">
    <property type="entry name" value="EAL_dom"/>
</dbReference>
<dbReference type="CDD" id="cd01949">
    <property type="entry name" value="GGDEF"/>
    <property type="match status" value="1"/>
</dbReference>
<accession>A0A8J7AZP0</accession>
<dbReference type="PANTHER" id="PTHR33121">
    <property type="entry name" value="CYCLIC DI-GMP PHOSPHODIESTERASE PDEF"/>
    <property type="match status" value="1"/>
</dbReference>
<dbReference type="InterPro" id="IPR035919">
    <property type="entry name" value="EAL_sf"/>
</dbReference>
<dbReference type="InterPro" id="IPR043128">
    <property type="entry name" value="Rev_trsase/Diguanyl_cyclase"/>
</dbReference>
<evidence type="ECO:0000259" key="2">
    <source>
        <dbReference type="PROSITE" id="PS50883"/>
    </source>
</evidence>
<dbReference type="Gene3D" id="3.20.20.450">
    <property type="entry name" value="EAL domain"/>
    <property type="match status" value="1"/>
</dbReference>
<keyword evidence="1" id="KW-0472">Membrane</keyword>